<proteinExistence type="predicted"/>
<feature type="domain" description="CBS" evidence="8">
    <location>
        <begin position="269"/>
        <end position="326"/>
    </location>
</feature>
<evidence type="ECO:0000256" key="4">
    <source>
        <dbReference type="ARBA" id="ARBA00022737"/>
    </source>
</evidence>
<keyword evidence="2" id="KW-1003">Cell membrane</keyword>
<keyword evidence="5 7" id="KW-1133">Transmembrane helix</keyword>
<feature type="domain" description="CNNM transmembrane" evidence="9">
    <location>
        <begin position="1"/>
        <end position="188"/>
    </location>
</feature>
<dbReference type="Pfam" id="PF00571">
    <property type="entry name" value="CBS"/>
    <property type="match status" value="2"/>
</dbReference>
<evidence type="ECO:0000256" key="1">
    <source>
        <dbReference type="ARBA" id="ARBA00004651"/>
    </source>
</evidence>
<dbReference type="AlphaFoldDB" id="A0A381N0V9"/>
<evidence type="ECO:0000256" key="7">
    <source>
        <dbReference type="SAM" id="Phobius"/>
    </source>
</evidence>
<accession>A0A381N0V9</accession>
<evidence type="ECO:0000256" key="5">
    <source>
        <dbReference type="ARBA" id="ARBA00022989"/>
    </source>
</evidence>
<dbReference type="InterPro" id="IPR044751">
    <property type="entry name" value="Ion_transp-like_CBS"/>
</dbReference>
<feature type="transmembrane region" description="Helical" evidence="7">
    <location>
        <begin position="97"/>
        <end position="121"/>
    </location>
</feature>
<dbReference type="InterPro" id="IPR051676">
    <property type="entry name" value="UPF0053_domain"/>
</dbReference>
<reference evidence="10" key="1">
    <citation type="submission" date="2018-05" db="EMBL/GenBank/DDBJ databases">
        <authorList>
            <person name="Lanie J.A."/>
            <person name="Ng W.-L."/>
            <person name="Kazmierczak K.M."/>
            <person name="Andrzejewski T.M."/>
            <person name="Davidsen T.M."/>
            <person name="Wayne K.J."/>
            <person name="Tettelin H."/>
            <person name="Glass J.I."/>
            <person name="Rusch D."/>
            <person name="Podicherti R."/>
            <person name="Tsui H.-C.T."/>
            <person name="Winkler M.E."/>
        </authorList>
    </citation>
    <scope>NUCLEOTIDE SEQUENCE</scope>
</reference>
<dbReference type="InterPro" id="IPR046342">
    <property type="entry name" value="CBS_dom_sf"/>
</dbReference>
<evidence type="ECO:0000256" key="6">
    <source>
        <dbReference type="ARBA" id="ARBA00023136"/>
    </source>
</evidence>
<sequence length="354" mass="38809">MTEIMIIGLCLLINGFLSATETAFVCVGRPELRAMGGAGHLRAARLLALREQPERTLAVIQIGITTVGLISGAVGGVGSQDTLGPLLVNQVGLHASWVGPVSIILVVVPLTYLTVVLGELAPKAFALRYPRRIGLSAALWLPTFERVISPAVTVLEWSTKLVLRVADMRRSTVATQSTIEVEDLTEAQQRYIINLVNIETLTVGDITLPWERVTFAESSQSAEEVLSVVNASGHTRLPVCGSDNEVTGLLHTKEFMAFMVESERAWHSLIRPVLSVAEGEPLLKVLRTMQEHRSHLVVVYQQNGARLGIVTLEDIIEEVFGEVYDEDDDQALRRMLSARSRSSSLNAVRRDRKT</sequence>
<gene>
    <name evidence="10" type="ORF">METZ01_LOCUS1060</name>
</gene>
<dbReference type="InterPro" id="IPR002550">
    <property type="entry name" value="CNNM"/>
</dbReference>
<dbReference type="Pfam" id="PF01595">
    <property type="entry name" value="CNNM"/>
    <property type="match status" value="1"/>
</dbReference>
<name>A0A381N0V9_9ZZZZ</name>
<keyword evidence="6 7" id="KW-0472">Membrane</keyword>
<keyword evidence="4" id="KW-0677">Repeat</keyword>
<evidence type="ECO:0000256" key="2">
    <source>
        <dbReference type="ARBA" id="ARBA00022475"/>
    </source>
</evidence>
<evidence type="ECO:0000259" key="8">
    <source>
        <dbReference type="PROSITE" id="PS51371"/>
    </source>
</evidence>
<dbReference type="PROSITE" id="PS51846">
    <property type="entry name" value="CNNM"/>
    <property type="match status" value="1"/>
</dbReference>
<protein>
    <recommendedName>
        <fullName evidence="11">CNNM transmembrane domain-containing protein</fullName>
    </recommendedName>
</protein>
<dbReference type="InterPro" id="IPR000644">
    <property type="entry name" value="CBS_dom"/>
</dbReference>
<feature type="transmembrane region" description="Helical" evidence="7">
    <location>
        <begin position="6"/>
        <end position="27"/>
    </location>
</feature>
<dbReference type="Gene3D" id="3.10.580.10">
    <property type="entry name" value="CBS-domain"/>
    <property type="match status" value="1"/>
</dbReference>
<evidence type="ECO:0008006" key="11">
    <source>
        <dbReference type="Google" id="ProtNLM"/>
    </source>
</evidence>
<dbReference type="CDD" id="cd04590">
    <property type="entry name" value="CBS_pair_CorC_HlyC_assoc"/>
    <property type="match status" value="1"/>
</dbReference>
<dbReference type="GO" id="GO:0005886">
    <property type="term" value="C:plasma membrane"/>
    <property type="evidence" value="ECO:0007669"/>
    <property type="project" value="UniProtKB-SubCell"/>
</dbReference>
<dbReference type="SUPFAM" id="SSF54631">
    <property type="entry name" value="CBS-domain pair"/>
    <property type="match status" value="1"/>
</dbReference>
<evidence type="ECO:0000259" key="9">
    <source>
        <dbReference type="PROSITE" id="PS51846"/>
    </source>
</evidence>
<dbReference type="EMBL" id="UINC01000056">
    <property type="protein sequence ID" value="SUZ48206.1"/>
    <property type="molecule type" value="Genomic_DNA"/>
</dbReference>
<keyword evidence="3 7" id="KW-0812">Transmembrane</keyword>
<organism evidence="10">
    <name type="scientific">marine metagenome</name>
    <dbReference type="NCBI Taxonomy" id="408172"/>
    <lineage>
        <taxon>unclassified sequences</taxon>
        <taxon>metagenomes</taxon>
        <taxon>ecological metagenomes</taxon>
    </lineage>
</organism>
<dbReference type="PANTHER" id="PTHR43099">
    <property type="entry name" value="UPF0053 PROTEIN YRKA"/>
    <property type="match status" value="1"/>
</dbReference>
<feature type="transmembrane region" description="Helical" evidence="7">
    <location>
        <begin position="57"/>
        <end position="77"/>
    </location>
</feature>
<comment type="subcellular location">
    <subcellularLocation>
        <location evidence="1">Cell membrane</location>
        <topology evidence="1">Multi-pass membrane protein</topology>
    </subcellularLocation>
</comment>
<dbReference type="PANTHER" id="PTHR43099:SF5">
    <property type="entry name" value="HLYC_CORC FAMILY TRANSPORTER"/>
    <property type="match status" value="1"/>
</dbReference>
<evidence type="ECO:0000256" key="3">
    <source>
        <dbReference type="ARBA" id="ARBA00022692"/>
    </source>
</evidence>
<dbReference type="PROSITE" id="PS51371">
    <property type="entry name" value="CBS"/>
    <property type="match status" value="2"/>
</dbReference>
<feature type="domain" description="CBS" evidence="8">
    <location>
        <begin position="207"/>
        <end position="265"/>
    </location>
</feature>
<evidence type="ECO:0000313" key="10">
    <source>
        <dbReference type="EMBL" id="SUZ48206.1"/>
    </source>
</evidence>